<keyword evidence="1" id="KW-0472">Membrane</keyword>
<dbReference type="Proteomes" id="UP000264313">
    <property type="component" value="Unassembled WGS sequence"/>
</dbReference>
<feature type="transmembrane region" description="Helical" evidence="1">
    <location>
        <begin position="6"/>
        <end position="23"/>
    </location>
</feature>
<comment type="caution">
    <text evidence="2">The sequence shown here is derived from an EMBL/GenBank/DDBJ whole genome shotgun (WGS) entry which is preliminary data.</text>
</comment>
<accession>A0A351R8A6</accession>
<reference evidence="2 3" key="1">
    <citation type="journal article" date="2018" name="Nat. Biotechnol.">
        <title>A standardized bacterial taxonomy based on genome phylogeny substantially revises the tree of life.</title>
        <authorList>
            <person name="Parks D.H."/>
            <person name="Chuvochina M."/>
            <person name="Waite D.W."/>
            <person name="Rinke C."/>
            <person name="Skarshewski A."/>
            <person name="Chaumeil P.A."/>
            <person name="Hugenholtz P."/>
        </authorList>
    </citation>
    <scope>NUCLEOTIDE SEQUENCE [LARGE SCALE GENOMIC DNA]</scope>
    <source>
        <strain evidence="2">UBA9958</strain>
    </source>
</reference>
<organism evidence="2 3">
    <name type="scientific">Methylotenera mobilis</name>
    <dbReference type="NCBI Taxonomy" id="359408"/>
    <lineage>
        <taxon>Bacteria</taxon>
        <taxon>Pseudomonadati</taxon>
        <taxon>Pseudomonadota</taxon>
        <taxon>Betaproteobacteria</taxon>
        <taxon>Nitrosomonadales</taxon>
        <taxon>Methylophilaceae</taxon>
        <taxon>Methylotenera</taxon>
    </lineage>
</organism>
<gene>
    <name evidence="2" type="ORF">DCW48_00905</name>
</gene>
<feature type="transmembrane region" description="Helical" evidence="1">
    <location>
        <begin position="35"/>
        <end position="55"/>
    </location>
</feature>
<sequence length="117" mass="13067">MKYLDVISISLLMALIVLMCIVAHKKRHKIPRTVLFFYCFLPFALGLGLLIITYIDFNLGKVMPIFFKGKVAVSKLDSPKLFFVGVVFDALFSLCIAAAGLVGMLIAVTNTKFKFKE</sequence>
<protein>
    <submittedName>
        <fullName evidence="2">Uncharacterized protein</fullName>
    </submittedName>
</protein>
<name>A0A351R8A6_9PROT</name>
<keyword evidence="1" id="KW-1133">Transmembrane helix</keyword>
<evidence type="ECO:0000313" key="3">
    <source>
        <dbReference type="Proteomes" id="UP000264313"/>
    </source>
</evidence>
<dbReference type="EMBL" id="DNAA01000024">
    <property type="protein sequence ID" value="HBA08277.1"/>
    <property type="molecule type" value="Genomic_DNA"/>
</dbReference>
<keyword evidence="1" id="KW-0812">Transmembrane</keyword>
<proteinExistence type="predicted"/>
<evidence type="ECO:0000313" key="2">
    <source>
        <dbReference type="EMBL" id="HBA08277.1"/>
    </source>
</evidence>
<evidence type="ECO:0000256" key="1">
    <source>
        <dbReference type="SAM" id="Phobius"/>
    </source>
</evidence>
<feature type="transmembrane region" description="Helical" evidence="1">
    <location>
        <begin position="81"/>
        <end position="108"/>
    </location>
</feature>
<dbReference type="AlphaFoldDB" id="A0A351R8A6"/>